<proteinExistence type="predicted"/>
<organism evidence="1 2">
    <name type="scientific">Stakelama pacifica</name>
    <dbReference type="NCBI Taxonomy" id="517720"/>
    <lineage>
        <taxon>Bacteria</taxon>
        <taxon>Pseudomonadati</taxon>
        <taxon>Pseudomonadota</taxon>
        <taxon>Alphaproteobacteria</taxon>
        <taxon>Sphingomonadales</taxon>
        <taxon>Sphingomonadaceae</taxon>
        <taxon>Stakelama</taxon>
    </lineage>
</organism>
<evidence type="ECO:0000313" key="2">
    <source>
        <dbReference type="Proteomes" id="UP000295493"/>
    </source>
</evidence>
<reference evidence="1 2" key="1">
    <citation type="submission" date="2019-03" db="EMBL/GenBank/DDBJ databases">
        <title>Genomic Encyclopedia of Type Strains, Phase IV (KMG-IV): sequencing the most valuable type-strain genomes for metagenomic binning, comparative biology and taxonomic classification.</title>
        <authorList>
            <person name="Goeker M."/>
        </authorList>
    </citation>
    <scope>NUCLEOTIDE SEQUENCE [LARGE SCALE GENOMIC DNA]</scope>
    <source>
        <strain evidence="1 2">DSM 25059</strain>
    </source>
</reference>
<name>A0A4R6FJY3_9SPHN</name>
<keyword evidence="2" id="KW-1185">Reference proteome</keyword>
<dbReference type="Proteomes" id="UP000295493">
    <property type="component" value="Unassembled WGS sequence"/>
</dbReference>
<protein>
    <submittedName>
        <fullName evidence="1">Uncharacterized protein</fullName>
    </submittedName>
</protein>
<evidence type="ECO:0000313" key="1">
    <source>
        <dbReference type="EMBL" id="TDN81772.1"/>
    </source>
</evidence>
<dbReference type="EMBL" id="SNWD01000007">
    <property type="protein sequence ID" value="TDN81772.1"/>
    <property type="molecule type" value="Genomic_DNA"/>
</dbReference>
<dbReference type="AlphaFoldDB" id="A0A4R6FJY3"/>
<comment type="caution">
    <text evidence="1">The sequence shown here is derived from an EMBL/GenBank/DDBJ whole genome shotgun (WGS) entry which is preliminary data.</text>
</comment>
<gene>
    <name evidence="1" type="ORF">EV664_107174</name>
</gene>
<accession>A0A4R6FJY3</accession>
<dbReference type="RefSeq" id="WP_133495884.1">
    <property type="nucleotide sequence ID" value="NZ_BMLU01000007.1"/>
</dbReference>
<sequence length="99" mass="10868">MSDAPDSKIIGELSIGFMMPRDIRRLNRHGLAMRDLPEPISFKMRHWPNGLGDKPTDAIGKLVKLDFEGVGGLFRVVEVSGETLILGNGVPVEAWNDPA</sequence>